<feature type="transmembrane region" description="Helical" evidence="6">
    <location>
        <begin position="443"/>
        <end position="467"/>
    </location>
</feature>
<accession>A0ABS5D3V6</accession>
<feature type="transmembrane region" description="Helical" evidence="6">
    <location>
        <begin position="388"/>
        <end position="409"/>
    </location>
</feature>
<feature type="transmembrane region" description="Helical" evidence="6">
    <location>
        <begin position="43"/>
        <end position="61"/>
    </location>
</feature>
<feature type="transmembrane region" description="Helical" evidence="6">
    <location>
        <begin position="479"/>
        <end position="500"/>
    </location>
</feature>
<dbReference type="Gene3D" id="1.20.1250.20">
    <property type="entry name" value="MFS general substrate transporter like domains"/>
    <property type="match status" value="2"/>
</dbReference>
<feature type="transmembrane region" description="Helical" evidence="6">
    <location>
        <begin position="171"/>
        <end position="192"/>
    </location>
</feature>
<dbReference type="InterPro" id="IPR011701">
    <property type="entry name" value="MFS"/>
</dbReference>
<evidence type="ECO:0000313" key="8">
    <source>
        <dbReference type="Proteomes" id="UP000679008"/>
    </source>
</evidence>
<dbReference type="EMBL" id="JAGPXB010000006">
    <property type="protein sequence ID" value="MBQ0908711.1"/>
    <property type="molecule type" value="Genomic_DNA"/>
</dbReference>
<comment type="subcellular location">
    <subcellularLocation>
        <location evidence="1">Membrane</location>
        <topology evidence="1">Multi-pass membrane protein</topology>
    </subcellularLocation>
</comment>
<evidence type="ECO:0000256" key="3">
    <source>
        <dbReference type="ARBA" id="ARBA00022692"/>
    </source>
</evidence>
<dbReference type="InterPro" id="IPR036259">
    <property type="entry name" value="MFS_trans_sf"/>
</dbReference>
<sequence>MKADTKAWYWIPLLNFASGFPYAIILSVSGTMYKSLGVSNEDIGVYTSLMYLPWVIKPLWSPFIDLHGTKRKWFLTMQLAISISFLIVGLIIPASNFFILSLAIFWVAAFASASNDVASDGFYLLALSKDQQSLFLGIRSTFYKIAILTGNGLVVILAGYLEIVYTDKHKAWSYTMIFVAVFMIAITIYNFFFSPKIENNKKVETTSKPNFSKVFSTFFQKKQIVLIISFILLFRLGESQLLKMLNPFLVEPIKYELDESTKISEQKAALKTYYNIINHNRKANKSEMQFIYTNLPIFAIMQNEKTSLDLKNISKSDQTIYKDLVSKRTKFIDELIVHNGNSALIPKKGMGISNMDYGIIYGIFGVIALVLGGLIGGFVISRDGLGKWMLPMILAMHLPIIGFILISYIHPEVMFNLNLPYLEYSLNPLNLNLTTSIFYYNPYVVLAVIIEQFGYGFGFAAFMMYLIYVAEGESKTSHYSIATGFMALGMMLPGMVSGYIQEYLGYGNFFIWVFVATIPGLILSRFLIFPSDFGKKSTPENLRQSK</sequence>
<gene>
    <name evidence="7" type="ORF">KBJ98_08365</name>
</gene>
<feature type="transmembrane region" description="Helical" evidence="6">
    <location>
        <begin position="506"/>
        <end position="528"/>
    </location>
</feature>
<keyword evidence="3 6" id="KW-0812">Transmembrane</keyword>
<evidence type="ECO:0000256" key="4">
    <source>
        <dbReference type="ARBA" id="ARBA00022989"/>
    </source>
</evidence>
<comment type="caution">
    <text evidence="7">The sequence shown here is derived from an EMBL/GenBank/DDBJ whole genome shotgun (WGS) entry which is preliminary data.</text>
</comment>
<dbReference type="SUPFAM" id="SSF103473">
    <property type="entry name" value="MFS general substrate transporter"/>
    <property type="match status" value="2"/>
</dbReference>
<dbReference type="PANTHER" id="PTHR12778:SF10">
    <property type="entry name" value="MAJOR FACILITATOR SUPERFAMILY DOMAIN-CONTAINING PROTEIN 3"/>
    <property type="match status" value="1"/>
</dbReference>
<dbReference type="PANTHER" id="PTHR12778">
    <property type="entry name" value="SOLUTE CARRIER FAMILY 33 ACETYL-COA TRANSPORTER -RELATED"/>
    <property type="match status" value="1"/>
</dbReference>
<proteinExistence type="predicted"/>
<dbReference type="Proteomes" id="UP000679008">
    <property type="component" value="Unassembled WGS sequence"/>
</dbReference>
<evidence type="ECO:0000256" key="1">
    <source>
        <dbReference type="ARBA" id="ARBA00004141"/>
    </source>
</evidence>
<keyword evidence="8" id="KW-1185">Reference proteome</keyword>
<evidence type="ECO:0000313" key="7">
    <source>
        <dbReference type="EMBL" id="MBQ0908711.1"/>
    </source>
</evidence>
<protein>
    <submittedName>
        <fullName evidence="7">MFS transporter</fullName>
    </submittedName>
</protein>
<reference evidence="7 8" key="1">
    <citation type="submission" date="2021-04" db="EMBL/GenBank/DDBJ databases">
        <title>Description of novel Flavobacterium sp. F-328.</title>
        <authorList>
            <person name="Saticioglu I.B."/>
        </authorList>
    </citation>
    <scope>NUCLEOTIDE SEQUENCE [LARGE SCALE GENOMIC DNA]</scope>
    <source>
        <strain evidence="7 8">F-328</strain>
    </source>
</reference>
<dbReference type="InterPro" id="IPR004752">
    <property type="entry name" value="AmpG_permease/AT-1"/>
</dbReference>
<evidence type="ECO:0000256" key="2">
    <source>
        <dbReference type="ARBA" id="ARBA00022448"/>
    </source>
</evidence>
<keyword evidence="5 6" id="KW-0472">Membrane</keyword>
<dbReference type="RefSeq" id="WP_210789437.1">
    <property type="nucleotide sequence ID" value="NZ_JAGPXB010000006.1"/>
</dbReference>
<feature type="transmembrane region" description="Helical" evidence="6">
    <location>
        <begin position="7"/>
        <end position="31"/>
    </location>
</feature>
<dbReference type="Pfam" id="PF07690">
    <property type="entry name" value="MFS_1"/>
    <property type="match status" value="1"/>
</dbReference>
<feature type="transmembrane region" description="Helical" evidence="6">
    <location>
        <begin position="145"/>
        <end position="165"/>
    </location>
</feature>
<organism evidence="7 8">
    <name type="scientific">Flavobacterium erciyesense</name>
    <dbReference type="NCBI Taxonomy" id="2825842"/>
    <lineage>
        <taxon>Bacteria</taxon>
        <taxon>Pseudomonadati</taxon>
        <taxon>Bacteroidota</taxon>
        <taxon>Flavobacteriia</taxon>
        <taxon>Flavobacteriales</taxon>
        <taxon>Flavobacteriaceae</taxon>
        <taxon>Flavobacterium</taxon>
    </lineage>
</organism>
<keyword evidence="2" id="KW-0813">Transport</keyword>
<evidence type="ECO:0000256" key="5">
    <source>
        <dbReference type="ARBA" id="ARBA00023136"/>
    </source>
</evidence>
<feature type="transmembrane region" description="Helical" evidence="6">
    <location>
        <begin position="224"/>
        <end position="242"/>
    </location>
</feature>
<keyword evidence="4 6" id="KW-1133">Transmembrane helix</keyword>
<evidence type="ECO:0000256" key="6">
    <source>
        <dbReference type="SAM" id="Phobius"/>
    </source>
</evidence>
<feature type="transmembrane region" description="Helical" evidence="6">
    <location>
        <begin position="359"/>
        <end position="381"/>
    </location>
</feature>
<name>A0ABS5D3V6_9FLAO</name>